<dbReference type="GO" id="GO:0016020">
    <property type="term" value="C:membrane"/>
    <property type="evidence" value="ECO:0007669"/>
    <property type="project" value="UniProtKB-SubCell"/>
</dbReference>
<dbReference type="AlphaFoldDB" id="A0A1X4XXE7"/>
<feature type="transmembrane region" description="Helical" evidence="5">
    <location>
        <begin position="151"/>
        <end position="172"/>
    </location>
</feature>
<protein>
    <recommendedName>
        <fullName evidence="6">Inositolphosphotransferase Aur1/Ipt1 domain-containing protein</fullName>
    </recommendedName>
</protein>
<evidence type="ECO:0000256" key="5">
    <source>
        <dbReference type="SAM" id="Phobius"/>
    </source>
</evidence>
<dbReference type="EMBL" id="MDSU01000018">
    <property type="protein sequence ID" value="OSS42209.1"/>
    <property type="molecule type" value="Genomic_DNA"/>
</dbReference>
<dbReference type="SUPFAM" id="SSF48317">
    <property type="entry name" value="Acid phosphatase/Vanadium-dependent haloperoxidase"/>
    <property type="match status" value="1"/>
</dbReference>
<dbReference type="PANTHER" id="PTHR31310">
    <property type="match status" value="1"/>
</dbReference>
<feature type="transmembrane region" description="Helical" evidence="5">
    <location>
        <begin position="12"/>
        <end position="29"/>
    </location>
</feature>
<dbReference type="Proteomes" id="UP000194141">
    <property type="component" value="Unassembled WGS sequence"/>
</dbReference>
<evidence type="ECO:0000256" key="3">
    <source>
        <dbReference type="ARBA" id="ARBA00022989"/>
    </source>
</evidence>
<organism evidence="7 8">
    <name type="scientific">Desulfurella amilsii</name>
    <dbReference type="NCBI Taxonomy" id="1562698"/>
    <lineage>
        <taxon>Bacteria</taxon>
        <taxon>Pseudomonadati</taxon>
        <taxon>Campylobacterota</taxon>
        <taxon>Desulfurellia</taxon>
        <taxon>Desulfurellales</taxon>
        <taxon>Desulfurellaceae</taxon>
        <taxon>Desulfurella</taxon>
    </lineage>
</organism>
<comment type="caution">
    <text evidence="7">The sequence shown here is derived from an EMBL/GenBank/DDBJ whole genome shotgun (WGS) entry which is preliminary data.</text>
</comment>
<gene>
    <name evidence="7" type="ORF">DESAMIL20_1762</name>
</gene>
<keyword evidence="3 5" id="KW-1133">Transmembrane helix</keyword>
<keyword evidence="8" id="KW-1185">Reference proteome</keyword>
<dbReference type="RefSeq" id="WP_086034472.1">
    <property type="nucleotide sequence ID" value="NZ_MDSU01000018.1"/>
</dbReference>
<evidence type="ECO:0000313" key="7">
    <source>
        <dbReference type="EMBL" id="OSS42209.1"/>
    </source>
</evidence>
<accession>A0A1X4XXE7</accession>
<dbReference type="STRING" id="1562698.DESAMIL20_1762"/>
<feature type="transmembrane region" description="Helical" evidence="5">
    <location>
        <begin position="124"/>
        <end position="144"/>
    </location>
</feature>
<dbReference type="InterPro" id="IPR036938">
    <property type="entry name" value="PAP2/HPO_sf"/>
</dbReference>
<evidence type="ECO:0000256" key="4">
    <source>
        <dbReference type="ARBA" id="ARBA00023136"/>
    </source>
</evidence>
<comment type="subcellular location">
    <subcellularLocation>
        <location evidence="1">Membrane</location>
        <topology evidence="1">Multi-pass membrane protein</topology>
    </subcellularLocation>
</comment>
<evidence type="ECO:0000256" key="1">
    <source>
        <dbReference type="ARBA" id="ARBA00004141"/>
    </source>
</evidence>
<dbReference type="Pfam" id="PF14378">
    <property type="entry name" value="PAP2_3"/>
    <property type="match status" value="1"/>
</dbReference>
<dbReference type="PANTHER" id="PTHR31310:SF7">
    <property type="entry name" value="PA-PHOSPHATASE RELATED-FAMILY PROTEIN DDB_G0268928"/>
    <property type="match status" value="1"/>
</dbReference>
<feature type="transmembrane region" description="Helical" evidence="5">
    <location>
        <begin position="234"/>
        <end position="255"/>
    </location>
</feature>
<feature type="transmembrane region" description="Helical" evidence="5">
    <location>
        <begin position="67"/>
        <end position="88"/>
    </location>
</feature>
<dbReference type="OrthoDB" id="9775789at2"/>
<dbReference type="InterPro" id="IPR026841">
    <property type="entry name" value="Aur1/Ipt1"/>
</dbReference>
<feature type="transmembrane region" description="Helical" evidence="5">
    <location>
        <begin position="184"/>
        <end position="201"/>
    </location>
</feature>
<evidence type="ECO:0000313" key="8">
    <source>
        <dbReference type="Proteomes" id="UP000194141"/>
    </source>
</evidence>
<feature type="transmembrane region" description="Helical" evidence="5">
    <location>
        <begin position="261"/>
        <end position="278"/>
    </location>
</feature>
<evidence type="ECO:0000256" key="2">
    <source>
        <dbReference type="ARBA" id="ARBA00022692"/>
    </source>
</evidence>
<keyword evidence="4 5" id="KW-0472">Membrane</keyword>
<sequence>MHKSFNLKPFDIVNLLYYFFIIGLVIVFINQTPYALFLILSYVFIVFAVLSVTYKNQKGYFLSIFRYFYPVVFLGFIFESLAWIIPFIQPKNKDIYLIRFDNAIFSKPVADYFLIFNKPIFNDIFAVFYTFYYFLPLVLLYYLYKKQKLVYLEYSLFALSLAYYISYIGYMLVPAIGPRYSIEFSQPIQAGFIYSYIYAFLDRFEHIKQDCFPSGHVAISVLANMLVFGINKKAGYFIIPLVIILILATLALRYHYGVDDIAGLLLAFFSYFVSKIVYRKRLYV</sequence>
<feature type="transmembrane region" description="Helical" evidence="5">
    <location>
        <begin position="35"/>
        <end position="55"/>
    </location>
</feature>
<evidence type="ECO:0000259" key="6">
    <source>
        <dbReference type="Pfam" id="PF14378"/>
    </source>
</evidence>
<feature type="domain" description="Inositolphosphotransferase Aur1/Ipt1" evidence="6">
    <location>
        <begin position="97"/>
        <end position="271"/>
    </location>
</feature>
<dbReference type="InterPro" id="IPR052185">
    <property type="entry name" value="IPC_Synthase-Related"/>
</dbReference>
<keyword evidence="2 5" id="KW-0812">Transmembrane</keyword>
<proteinExistence type="predicted"/>
<name>A0A1X4XXE7_9BACT</name>
<dbReference type="Gene3D" id="1.20.144.10">
    <property type="entry name" value="Phosphatidic acid phosphatase type 2/haloperoxidase"/>
    <property type="match status" value="1"/>
</dbReference>
<reference evidence="7 8" key="1">
    <citation type="journal article" date="2017" name="Front. Microbiol.">
        <title>Genome Sequence of Desulfurella amilsii Strain TR1 and Comparative Genomics of Desulfurellaceae Family.</title>
        <authorList>
            <person name="Florentino A.P."/>
            <person name="Stams A.J."/>
            <person name="Sanchez-Andrea I."/>
        </authorList>
    </citation>
    <scope>NUCLEOTIDE SEQUENCE [LARGE SCALE GENOMIC DNA]</scope>
    <source>
        <strain evidence="7 8">TR1</strain>
    </source>
</reference>